<comment type="caution">
    <text evidence="1">The sequence shown here is derived from an EMBL/GenBank/DDBJ whole genome shotgun (WGS) entry which is preliminary data.</text>
</comment>
<sequence length="136" mass="14854">MAATFLLTHCLRTSAQQFFPTTREPRLRSPSGGIHLCIYSTPAARAKHPSSFFPPPPAKSSKASLLTGTRTGIRNQTTHKAENSKTLSEPLISLISRANNNQSRFNKLNVAPRSLLTCISLVASNHSKRQNIDSNA</sequence>
<organism evidence="1 2">
    <name type="scientific">Puccinia coronata f. sp. avenae</name>
    <dbReference type="NCBI Taxonomy" id="200324"/>
    <lineage>
        <taxon>Eukaryota</taxon>
        <taxon>Fungi</taxon>
        <taxon>Dikarya</taxon>
        <taxon>Basidiomycota</taxon>
        <taxon>Pucciniomycotina</taxon>
        <taxon>Pucciniomycetes</taxon>
        <taxon>Pucciniales</taxon>
        <taxon>Pucciniaceae</taxon>
        <taxon>Puccinia</taxon>
    </lineage>
</organism>
<dbReference type="AlphaFoldDB" id="A0A2N5VSG1"/>
<reference evidence="1 2" key="1">
    <citation type="submission" date="2017-11" db="EMBL/GenBank/DDBJ databases">
        <title>De novo assembly and phasing of dikaryotic genomes from two isolates of Puccinia coronata f. sp. avenae, the causal agent of oat crown rust.</title>
        <authorList>
            <person name="Miller M.E."/>
            <person name="Zhang Y."/>
            <person name="Omidvar V."/>
            <person name="Sperschneider J."/>
            <person name="Schwessinger B."/>
            <person name="Raley C."/>
            <person name="Palmer J.M."/>
            <person name="Garnica D."/>
            <person name="Upadhyaya N."/>
            <person name="Rathjen J."/>
            <person name="Taylor J.M."/>
            <person name="Park R.F."/>
            <person name="Dodds P.N."/>
            <person name="Hirsch C.D."/>
            <person name="Kianian S.F."/>
            <person name="Figueroa M."/>
        </authorList>
    </citation>
    <scope>NUCLEOTIDE SEQUENCE [LARGE SCALE GENOMIC DNA]</scope>
    <source>
        <strain evidence="1">12NC29</strain>
    </source>
</reference>
<proteinExistence type="predicted"/>
<evidence type="ECO:0000313" key="2">
    <source>
        <dbReference type="Proteomes" id="UP000235388"/>
    </source>
</evidence>
<accession>A0A2N5VSG1</accession>
<dbReference type="EMBL" id="PGCJ01000071">
    <property type="protein sequence ID" value="PLW52910.1"/>
    <property type="molecule type" value="Genomic_DNA"/>
</dbReference>
<name>A0A2N5VSG1_9BASI</name>
<protein>
    <submittedName>
        <fullName evidence="1">Uncharacterized protein</fullName>
    </submittedName>
</protein>
<dbReference type="Proteomes" id="UP000235388">
    <property type="component" value="Unassembled WGS sequence"/>
</dbReference>
<gene>
    <name evidence="1" type="ORF">PCANC_05742</name>
</gene>
<keyword evidence="2" id="KW-1185">Reference proteome</keyword>
<evidence type="ECO:0000313" key="1">
    <source>
        <dbReference type="EMBL" id="PLW52910.1"/>
    </source>
</evidence>